<dbReference type="InterPro" id="IPR036259">
    <property type="entry name" value="MFS_trans_sf"/>
</dbReference>
<dbReference type="PANTHER" id="PTHR24064">
    <property type="entry name" value="SOLUTE CARRIER FAMILY 22 MEMBER"/>
    <property type="match status" value="1"/>
</dbReference>
<dbReference type="Pfam" id="PF00083">
    <property type="entry name" value="Sugar_tr"/>
    <property type="match status" value="1"/>
</dbReference>
<evidence type="ECO:0000256" key="5">
    <source>
        <dbReference type="SAM" id="Phobius"/>
    </source>
</evidence>
<protein>
    <recommendedName>
        <fullName evidence="6">Major facilitator superfamily (MFS) profile domain-containing protein</fullName>
    </recommendedName>
</protein>
<feature type="transmembrane region" description="Helical" evidence="5">
    <location>
        <begin position="376"/>
        <end position="394"/>
    </location>
</feature>
<feature type="transmembrane region" description="Helical" evidence="5">
    <location>
        <begin position="32"/>
        <end position="53"/>
    </location>
</feature>
<evidence type="ECO:0000259" key="6">
    <source>
        <dbReference type="PROSITE" id="PS50850"/>
    </source>
</evidence>
<evidence type="ECO:0000256" key="2">
    <source>
        <dbReference type="ARBA" id="ARBA00022692"/>
    </source>
</evidence>
<evidence type="ECO:0000256" key="1">
    <source>
        <dbReference type="ARBA" id="ARBA00004141"/>
    </source>
</evidence>
<dbReference type="GO" id="GO:0016020">
    <property type="term" value="C:membrane"/>
    <property type="evidence" value="ECO:0007669"/>
    <property type="project" value="UniProtKB-SubCell"/>
</dbReference>
<dbReference type="PROSITE" id="PS00216">
    <property type="entry name" value="SUGAR_TRANSPORT_1"/>
    <property type="match status" value="1"/>
</dbReference>
<name>A0A815UEF1_9BILA</name>
<feature type="transmembrane region" description="Helical" evidence="5">
    <location>
        <begin position="439"/>
        <end position="457"/>
    </location>
</feature>
<dbReference type="EMBL" id="CAJNOQ010023511">
    <property type="protein sequence ID" value="CAF1516517.1"/>
    <property type="molecule type" value="Genomic_DNA"/>
</dbReference>
<keyword evidence="3 5" id="KW-1133">Transmembrane helix</keyword>
<dbReference type="InterPro" id="IPR005828">
    <property type="entry name" value="MFS_sugar_transport-like"/>
</dbReference>
<feature type="transmembrane region" description="Helical" evidence="5">
    <location>
        <begin position="203"/>
        <end position="224"/>
    </location>
</feature>
<keyword evidence="9" id="KW-1185">Reference proteome</keyword>
<dbReference type="InterPro" id="IPR005829">
    <property type="entry name" value="Sugar_transporter_CS"/>
</dbReference>
<dbReference type="Gene3D" id="1.20.1250.20">
    <property type="entry name" value="MFS general substrate transporter like domains"/>
    <property type="match status" value="1"/>
</dbReference>
<evidence type="ECO:0000313" key="7">
    <source>
        <dbReference type="EMBL" id="CAF1516517.1"/>
    </source>
</evidence>
<dbReference type="SUPFAM" id="SSF103473">
    <property type="entry name" value="MFS general substrate transporter"/>
    <property type="match status" value="1"/>
</dbReference>
<feature type="transmembrane region" description="Helical" evidence="5">
    <location>
        <begin position="315"/>
        <end position="336"/>
    </location>
</feature>
<reference evidence="7" key="1">
    <citation type="submission" date="2021-02" db="EMBL/GenBank/DDBJ databases">
        <authorList>
            <person name="Nowell W R."/>
        </authorList>
    </citation>
    <scope>NUCLEOTIDE SEQUENCE</scope>
</reference>
<evidence type="ECO:0000313" key="8">
    <source>
        <dbReference type="EMBL" id="CAF4376370.1"/>
    </source>
</evidence>
<dbReference type="OrthoDB" id="2544694at2759"/>
<accession>A0A815UEF1</accession>
<gene>
    <name evidence="7" type="ORF">GPM918_LOCUS37353</name>
    <name evidence="8" type="ORF">SRO942_LOCUS38115</name>
</gene>
<dbReference type="AlphaFoldDB" id="A0A815UEF1"/>
<keyword evidence="4 5" id="KW-0472">Membrane</keyword>
<feature type="transmembrane region" description="Helical" evidence="5">
    <location>
        <begin position="142"/>
        <end position="161"/>
    </location>
</feature>
<dbReference type="GO" id="GO:0022857">
    <property type="term" value="F:transmembrane transporter activity"/>
    <property type="evidence" value="ECO:0007669"/>
    <property type="project" value="InterPro"/>
</dbReference>
<evidence type="ECO:0000256" key="4">
    <source>
        <dbReference type="ARBA" id="ARBA00023136"/>
    </source>
</evidence>
<sequence>MATEEDQTDIKVDKLTLEDVIQSCGEFNRFQYINYFFLNFIPVVSGMITYYYVYGVADIHYQCRQSSVDNSTQNPDQCQCPLKQWTYDRSIFGHTFTEDGNFICSRRFLKSWVATVYQIGGITVLITGRFSDKIGRRKMIQILTIGLLLTTSVTQLVMQFAPLNFNVIFGLLLLNQFLSAIDTFSLVFLLLMELTTSRHTSLAGNLAMVSFSVGEMVVTLFAYVSRHWLLLKWLITSLIALSIPYLYFVPESPYWLYSNHIYIQLEHQLRRIAQMNHRPELVWFNQYQKLIAKPRPLITIRTVTKRSILKYLPKIFLSCFIGVLAMALYIKISYGLSAMDSINPYVNIVIGAIVESIGYISSSIMITTVAGRKYSLILYTLITAICVVILPFLSLKHSSLLTVMLIIVAQLGKLTISGALSISWIYVPELFPVGIRATVNGLFVFFTRFGAIAAPIIDTSLSEKYLSITTYIYAALAILMILLIFVFLPETRNRSFEDDFPIKRSSMTPVSVQQTTEYDICS</sequence>
<dbReference type="EMBL" id="CAJOBC010089055">
    <property type="protein sequence ID" value="CAF4376370.1"/>
    <property type="molecule type" value="Genomic_DNA"/>
</dbReference>
<dbReference type="Proteomes" id="UP000663829">
    <property type="component" value="Unassembled WGS sequence"/>
</dbReference>
<evidence type="ECO:0000313" key="9">
    <source>
        <dbReference type="Proteomes" id="UP000663829"/>
    </source>
</evidence>
<feature type="transmembrane region" description="Helical" evidence="5">
    <location>
        <begin position="348"/>
        <end position="369"/>
    </location>
</feature>
<feature type="transmembrane region" description="Helical" evidence="5">
    <location>
        <begin position="469"/>
        <end position="488"/>
    </location>
</feature>
<comment type="caution">
    <text evidence="7">The sequence shown here is derived from an EMBL/GenBank/DDBJ whole genome shotgun (WGS) entry which is preliminary data.</text>
</comment>
<keyword evidence="2 5" id="KW-0812">Transmembrane</keyword>
<feature type="transmembrane region" description="Helical" evidence="5">
    <location>
        <begin position="400"/>
        <end position="427"/>
    </location>
</feature>
<dbReference type="PROSITE" id="PS50850">
    <property type="entry name" value="MFS"/>
    <property type="match status" value="1"/>
</dbReference>
<evidence type="ECO:0000256" key="3">
    <source>
        <dbReference type="ARBA" id="ARBA00022989"/>
    </source>
</evidence>
<feature type="transmembrane region" description="Helical" evidence="5">
    <location>
        <begin position="167"/>
        <end position="191"/>
    </location>
</feature>
<organism evidence="7 9">
    <name type="scientific">Didymodactylos carnosus</name>
    <dbReference type="NCBI Taxonomy" id="1234261"/>
    <lineage>
        <taxon>Eukaryota</taxon>
        <taxon>Metazoa</taxon>
        <taxon>Spiralia</taxon>
        <taxon>Gnathifera</taxon>
        <taxon>Rotifera</taxon>
        <taxon>Eurotatoria</taxon>
        <taxon>Bdelloidea</taxon>
        <taxon>Philodinida</taxon>
        <taxon>Philodinidae</taxon>
        <taxon>Didymodactylos</taxon>
    </lineage>
</organism>
<comment type="subcellular location">
    <subcellularLocation>
        <location evidence="1">Membrane</location>
        <topology evidence="1">Multi-pass membrane protein</topology>
    </subcellularLocation>
</comment>
<dbReference type="InterPro" id="IPR020846">
    <property type="entry name" value="MFS_dom"/>
</dbReference>
<feature type="domain" description="Major facilitator superfamily (MFS) profile" evidence="6">
    <location>
        <begin position="39"/>
        <end position="492"/>
    </location>
</feature>
<dbReference type="Proteomes" id="UP000681722">
    <property type="component" value="Unassembled WGS sequence"/>
</dbReference>
<feature type="transmembrane region" description="Helical" evidence="5">
    <location>
        <begin position="230"/>
        <end position="249"/>
    </location>
</feature>
<proteinExistence type="predicted"/>